<dbReference type="PANTHER" id="PTHR43163:SF7">
    <property type="entry name" value="DIPEPTIDE-TRANSPORT INTEGRAL MEMBRANE PROTEIN ABC TRANSPORTER DPPB-RELATED"/>
    <property type="match status" value="1"/>
</dbReference>
<organism evidence="10 11">
    <name type="scientific">Streptomyces achromogenes</name>
    <dbReference type="NCBI Taxonomy" id="67255"/>
    <lineage>
        <taxon>Bacteria</taxon>
        <taxon>Bacillati</taxon>
        <taxon>Actinomycetota</taxon>
        <taxon>Actinomycetes</taxon>
        <taxon>Kitasatosporales</taxon>
        <taxon>Streptomycetaceae</taxon>
        <taxon>Streptomyces</taxon>
    </lineage>
</organism>
<keyword evidence="5 7" id="KW-1133">Transmembrane helix</keyword>
<feature type="transmembrane region" description="Helical" evidence="7">
    <location>
        <begin position="153"/>
        <end position="172"/>
    </location>
</feature>
<feature type="domain" description="ABC transmembrane type-1" evidence="9">
    <location>
        <begin position="147"/>
        <end position="348"/>
    </location>
</feature>
<evidence type="ECO:0000256" key="6">
    <source>
        <dbReference type="ARBA" id="ARBA00023136"/>
    </source>
</evidence>
<dbReference type="EMBL" id="JAUSYA010000001">
    <property type="protein sequence ID" value="MDQ0686050.1"/>
    <property type="molecule type" value="Genomic_DNA"/>
</dbReference>
<reference evidence="10 11" key="1">
    <citation type="submission" date="2023-07" db="EMBL/GenBank/DDBJ databases">
        <title>Comparative genomics of wheat-associated soil bacteria to identify genetic determinants of phenazine resistance.</title>
        <authorList>
            <person name="Mouncey N."/>
        </authorList>
    </citation>
    <scope>NUCLEOTIDE SEQUENCE [LARGE SCALE GENOMIC DNA]</scope>
    <source>
        <strain evidence="10 11">W4I19-2</strain>
    </source>
</reference>
<feature type="transmembrane region" description="Helical" evidence="7">
    <location>
        <begin position="222"/>
        <end position="241"/>
    </location>
</feature>
<comment type="similarity">
    <text evidence="7">Belongs to the binding-protein-dependent transport system permease family.</text>
</comment>
<dbReference type="Gene3D" id="1.10.3720.10">
    <property type="entry name" value="MetI-like"/>
    <property type="match status" value="1"/>
</dbReference>
<feature type="region of interest" description="Disordered" evidence="8">
    <location>
        <begin position="1"/>
        <end position="43"/>
    </location>
</feature>
<name>A0ABU0Q5V3_STRAH</name>
<dbReference type="CDD" id="cd06261">
    <property type="entry name" value="TM_PBP2"/>
    <property type="match status" value="1"/>
</dbReference>
<dbReference type="Proteomes" id="UP001243364">
    <property type="component" value="Unassembled WGS sequence"/>
</dbReference>
<gene>
    <name evidence="10" type="ORF">QFZ56_005013</name>
</gene>
<evidence type="ECO:0000256" key="4">
    <source>
        <dbReference type="ARBA" id="ARBA00022692"/>
    </source>
</evidence>
<evidence type="ECO:0000259" key="9">
    <source>
        <dbReference type="PROSITE" id="PS50928"/>
    </source>
</evidence>
<evidence type="ECO:0000256" key="7">
    <source>
        <dbReference type="RuleBase" id="RU363032"/>
    </source>
</evidence>
<sequence length="358" mass="38114">MGTETHSRMPRPSTTVGSGVIHSPAPYPYRPTNLGGGSCHESGSEAERQVMGRYVVRRLGQLVVVVLGATMILFACLFVLPGDPVGQIAGSDKARDPAVIAQLHKQYGLDDPLIVQYGNYVGKLVQGDLGEDYTQSRPVSEILGPKLANTAKLATAAIVLDIIIGISVGVLAAMRRYSIWDVSATFVTTLAIGVPSIVLGMIMQRVFVIELGWFPLIADDSFNSIVLPAVTLAIIDAALVAQLARSTMLEVLGADYVKTAVAKGLPRRTVLTRHILRNSVIPVITYLGISFGGLLGGAIITETIFNWNGIGLALIQAIQQNNNPVIVGVVTISVAVFVVLNLVVDLLYAALDPRIRLA</sequence>
<feature type="transmembrane region" description="Helical" evidence="7">
    <location>
        <begin position="59"/>
        <end position="80"/>
    </location>
</feature>
<comment type="caution">
    <text evidence="10">The sequence shown here is derived from an EMBL/GenBank/DDBJ whole genome shotgun (WGS) entry which is preliminary data.</text>
</comment>
<dbReference type="Pfam" id="PF00528">
    <property type="entry name" value="BPD_transp_1"/>
    <property type="match status" value="1"/>
</dbReference>
<keyword evidence="2 7" id="KW-0813">Transport</keyword>
<evidence type="ECO:0000256" key="8">
    <source>
        <dbReference type="SAM" id="MobiDB-lite"/>
    </source>
</evidence>
<proteinExistence type="inferred from homology"/>
<evidence type="ECO:0000313" key="11">
    <source>
        <dbReference type="Proteomes" id="UP001243364"/>
    </source>
</evidence>
<dbReference type="PROSITE" id="PS50928">
    <property type="entry name" value="ABC_TM1"/>
    <property type="match status" value="1"/>
</dbReference>
<evidence type="ECO:0000256" key="2">
    <source>
        <dbReference type="ARBA" id="ARBA00022448"/>
    </source>
</evidence>
<comment type="subcellular location">
    <subcellularLocation>
        <location evidence="1 7">Cell membrane</location>
        <topology evidence="1 7">Multi-pass membrane protein</topology>
    </subcellularLocation>
</comment>
<keyword evidence="3" id="KW-1003">Cell membrane</keyword>
<keyword evidence="4 7" id="KW-0812">Transmembrane</keyword>
<protein>
    <submittedName>
        <fullName evidence="10">Oligopeptide transport system permease protein</fullName>
    </submittedName>
</protein>
<accession>A0ABU0Q5V3</accession>
<keyword evidence="11" id="KW-1185">Reference proteome</keyword>
<dbReference type="SUPFAM" id="SSF161098">
    <property type="entry name" value="MetI-like"/>
    <property type="match status" value="1"/>
</dbReference>
<dbReference type="InterPro" id="IPR000515">
    <property type="entry name" value="MetI-like"/>
</dbReference>
<feature type="transmembrane region" description="Helical" evidence="7">
    <location>
        <begin position="283"/>
        <end position="305"/>
    </location>
</feature>
<dbReference type="InterPro" id="IPR035906">
    <property type="entry name" value="MetI-like_sf"/>
</dbReference>
<feature type="transmembrane region" description="Helical" evidence="7">
    <location>
        <begin position="325"/>
        <end position="351"/>
    </location>
</feature>
<dbReference type="Pfam" id="PF19300">
    <property type="entry name" value="BPD_transp_1_N"/>
    <property type="match status" value="1"/>
</dbReference>
<evidence type="ECO:0000313" key="10">
    <source>
        <dbReference type="EMBL" id="MDQ0686050.1"/>
    </source>
</evidence>
<feature type="transmembrane region" description="Helical" evidence="7">
    <location>
        <begin position="179"/>
        <end position="202"/>
    </location>
</feature>
<evidence type="ECO:0000256" key="5">
    <source>
        <dbReference type="ARBA" id="ARBA00022989"/>
    </source>
</evidence>
<dbReference type="InterPro" id="IPR045621">
    <property type="entry name" value="BPD_transp_1_N"/>
</dbReference>
<evidence type="ECO:0000256" key="1">
    <source>
        <dbReference type="ARBA" id="ARBA00004651"/>
    </source>
</evidence>
<evidence type="ECO:0000256" key="3">
    <source>
        <dbReference type="ARBA" id="ARBA00022475"/>
    </source>
</evidence>
<keyword evidence="6 7" id="KW-0472">Membrane</keyword>
<dbReference type="PANTHER" id="PTHR43163">
    <property type="entry name" value="DIPEPTIDE TRANSPORT SYSTEM PERMEASE PROTEIN DPPB-RELATED"/>
    <property type="match status" value="1"/>
</dbReference>